<sequence>MLEQLIVGLDHQKSRTVLLFDPGNPKSVRVDPLFLADSETLDWIASFFYRSQPTSLSDDQGLFRDLLDIAVGGPVQEATLPGVYALAGLGPEELKRLFSLRGRPEHIRFLTRFNRLSFSAQKEGLDRICRSLSFLGDSQIAAAFSRAELYLPILFSEPILLAIAVSPAYSDVNRILPFLFQWTLHQILIRRSKPDDLPLFIDLGGLAPPEGRLLNALGEKCVGLLSLSDQGESACPIPPQGVFLNEFAFLSFKKKPKPWRFPFFKFLRRG</sequence>
<comment type="caution">
    <text evidence="1">The sequence shown here is derived from an EMBL/GenBank/DDBJ whole genome shotgun (WGS) entry which is preliminary data.</text>
</comment>
<accession>A0A7X6IA95</accession>
<dbReference type="Proteomes" id="UP000534783">
    <property type="component" value="Unassembled WGS sequence"/>
</dbReference>
<organism evidence="1 2">
    <name type="scientific">Candidatus Manganitrophus noduliformans</name>
    <dbReference type="NCBI Taxonomy" id="2606439"/>
    <lineage>
        <taxon>Bacteria</taxon>
        <taxon>Pseudomonadati</taxon>
        <taxon>Nitrospirota</taxon>
        <taxon>Nitrospiria</taxon>
        <taxon>Candidatus Troglogloeales</taxon>
        <taxon>Candidatus Manganitrophaceae</taxon>
        <taxon>Candidatus Manganitrophus</taxon>
    </lineage>
</organism>
<dbReference type="RefSeq" id="WP_168058442.1">
    <property type="nucleotide sequence ID" value="NZ_VTOW01000001.1"/>
</dbReference>
<evidence type="ECO:0000313" key="2">
    <source>
        <dbReference type="Proteomes" id="UP000534783"/>
    </source>
</evidence>
<evidence type="ECO:0000313" key="1">
    <source>
        <dbReference type="EMBL" id="NKE70180.1"/>
    </source>
</evidence>
<gene>
    <name evidence="1" type="ORF">MNODULE_05410</name>
</gene>
<proteinExistence type="predicted"/>
<dbReference type="EMBL" id="VTOW01000001">
    <property type="protein sequence ID" value="NKE70180.1"/>
    <property type="molecule type" value="Genomic_DNA"/>
</dbReference>
<keyword evidence="2" id="KW-1185">Reference proteome</keyword>
<name>A0A7X6IA95_9BACT</name>
<protein>
    <submittedName>
        <fullName evidence="1">Uncharacterized protein</fullName>
    </submittedName>
</protein>
<dbReference type="AlphaFoldDB" id="A0A7X6IA95"/>
<reference evidence="1 2" key="1">
    <citation type="journal article" date="2020" name="Nature">
        <title>Bacterial chemolithoautotrophy via manganese oxidation.</title>
        <authorList>
            <person name="Yu H."/>
            <person name="Leadbetter J.R."/>
        </authorList>
    </citation>
    <scope>NUCLEOTIDE SEQUENCE [LARGE SCALE GENOMIC DNA]</scope>
    <source>
        <strain evidence="1 2">Mn-1</strain>
    </source>
</reference>